<comment type="caution">
    <text evidence="2">The sequence shown here is derived from an EMBL/GenBank/DDBJ whole genome shotgun (WGS) entry which is preliminary data.</text>
</comment>
<sequence length="446" mass="47091">MVALGKLHAAQPSFAVHGRDLPGQAQDGAGDDPAEEIDEQGDGKHGGHADAEHDVELAEFRGPGQEAAVHVDDAADHLAGGAGLHRKAHRGVAEELFAGHGLGVEKFRKGAAQSRASLTHLLQHPPVFHMLLGGPEPGLEAGTALVPGQPGPGQFHGQLPFQLVRVFGLEKDPALVVEIEAVAVFGGPGESVQGRLGRSENGQDVAGGMGVQGQDQVAAKRFVIVQHRGDEPEDRQAQVAQAGEGDGGREKQVDGAAWQNVARPQLPGPLGDDEGAVFHERRRLHGDVHDLAPVAQQVDLLPGVHPGEDHFPVASAVDRVAAFQEVGQGGPVQGPGGQDGQLVAAGGEERFDLMGLGQGQDDGVAFQGNGKIMVEKEMAGIAGDHQDAHHGRDHGHQQFLPDAPVGEKPRDLGTIFVFLESHETHGRRLPWRDWRTAWNSKGRVRD</sequence>
<feature type="compositionally biased region" description="Basic and acidic residues" evidence="1">
    <location>
        <begin position="385"/>
        <end position="396"/>
    </location>
</feature>
<feature type="region of interest" description="Disordered" evidence="1">
    <location>
        <begin position="385"/>
        <end position="406"/>
    </location>
</feature>
<accession>A0A0W8GA85</accession>
<feature type="region of interest" description="Disordered" evidence="1">
    <location>
        <begin position="1"/>
        <end position="49"/>
    </location>
</feature>
<feature type="compositionally biased region" description="Acidic residues" evidence="1">
    <location>
        <begin position="29"/>
        <end position="40"/>
    </location>
</feature>
<dbReference type="AlphaFoldDB" id="A0A0W8GA85"/>
<evidence type="ECO:0000313" key="2">
    <source>
        <dbReference type="EMBL" id="KUG29990.1"/>
    </source>
</evidence>
<evidence type="ECO:0000256" key="1">
    <source>
        <dbReference type="SAM" id="MobiDB-lite"/>
    </source>
</evidence>
<name>A0A0W8GA85_9ZZZZ</name>
<protein>
    <submittedName>
        <fullName evidence="2">Uncharacterized protein</fullName>
    </submittedName>
</protein>
<proteinExistence type="predicted"/>
<feature type="region of interest" description="Disordered" evidence="1">
    <location>
        <begin position="228"/>
        <end position="254"/>
    </location>
</feature>
<gene>
    <name evidence="2" type="ORF">ASZ90_000131</name>
</gene>
<organism evidence="2">
    <name type="scientific">hydrocarbon metagenome</name>
    <dbReference type="NCBI Taxonomy" id="938273"/>
    <lineage>
        <taxon>unclassified sequences</taxon>
        <taxon>metagenomes</taxon>
        <taxon>ecological metagenomes</taxon>
    </lineage>
</organism>
<dbReference type="EMBL" id="LNQE01000012">
    <property type="protein sequence ID" value="KUG29990.1"/>
    <property type="molecule type" value="Genomic_DNA"/>
</dbReference>
<reference evidence="2" key="1">
    <citation type="journal article" date="2015" name="Proc. Natl. Acad. Sci. U.S.A.">
        <title>Networks of energetic and metabolic interactions define dynamics in microbial communities.</title>
        <authorList>
            <person name="Embree M."/>
            <person name="Liu J.K."/>
            <person name="Al-Bassam M.M."/>
            <person name="Zengler K."/>
        </authorList>
    </citation>
    <scope>NUCLEOTIDE SEQUENCE</scope>
</reference>